<accession>A0A6A5ZSI6</accession>
<dbReference type="PANTHER" id="PTHR33112">
    <property type="entry name" value="DOMAIN PROTEIN, PUTATIVE-RELATED"/>
    <property type="match status" value="1"/>
</dbReference>
<keyword evidence="3" id="KW-1185">Reference proteome</keyword>
<name>A0A6A5ZSI6_9PLEO</name>
<gene>
    <name evidence="2" type="ORF">BDV96DRAFT_594137</name>
</gene>
<feature type="domain" description="Heterokaryon incompatibility" evidence="1">
    <location>
        <begin position="10"/>
        <end position="127"/>
    </location>
</feature>
<dbReference type="Proteomes" id="UP000799770">
    <property type="component" value="Unassembled WGS sequence"/>
</dbReference>
<dbReference type="Pfam" id="PF06985">
    <property type="entry name" value="HET"/>
    <property type="match status" value="1"/>
</dbReference>
<evidence type="ECO:0000259" key="1">
    <source>
        <dbReference type="Pfam" id="PF06985"/>
    </source>
</evidence>
<organism evidence="2 3">
    <name type="scientific">Lophiotrema nucula</name>
    <dbReference type="NCBI Taxonomy" id="690887"/>
    <lineage>
        <taxon>Eukaryota</taxon>
        <taxon>Fungi</taxon>
        <taxon>Dikarya</taxon>
        <taxon>Ascomycota</taxon>
        <taxon>Pezizomycotina</taxon>
        <taxon>Dothideomycetes</taxon>
        <taxon>Pleosporomycetidae</taxon>
        <taxon>Pleosporales</taxon>
        <taxon>Lophiotremataceae</taxon>
        <taxon>Lophiotrema</taxon>
    </lineage>
</organism>
<sequence>MANIDTFKAEIPWDSLPRTFQDALTLVHRLGIQYLWIDSLCILQNNEADWLHEGSKMAEIYKNSFLTIAATRATDSTAGLFAMSPGHLSRSYYYDSQEFRVRKLLPHDLGNRDGLSPLLNRGWVLQERLLSPCIVHFSAHELWWECFEATDCECKGPGKSAFTNLKKADLSYDEWATSSVHCNPHRNEHLDLPDNYSLPVSSSSFAGSTLRAPKRWRQLVEEYSSKILSYDKDILPAIQGLAKEMHNIMRCEYLAGLWRDDIIVELLWVKRGDPDRANLSVPSWSWASAGGPIRYIHDVSSGEWDSRASLQDYRIDRLGEDGFGQVSRGELEIEGRCVTASFSQKVLAVSQMDHSSELWL</sequence>
<dbReference type="EMBL" id="ML977311">
    <property type="protein sequence ID" value="KAF2122226.1"/>
    <property type="molecule type" value="Genomic_DNA"/>
</dbReference>
<dbReference type="PANTHER" id="PTHR33112:SF9">
    <property type="entry name" value="HETEROKARYON INCOMPATIBILITY DOMAIN-CONTAINING PROTEIN"/>
    <property type="match status" value="1"/>
</dbReference>
<reference evidence="2" key="1">
    <citation type="journal article" date="2020" name="Stud. Mycol.">
        <title>101 Dothideomycetes genomes: a test case for predicting lifestyles and emergence of pathogens.</title>
        <authorList>
            <person name="Haridas S."/>
            <person name="Albert R."/>
            <person name="Binder M."/>
            <person name="Bloem J."/>
            <person name="Labutti K."/>
            <person name="Salamov A."/>
            <person name="Andreopoulos B."/>
            <person name="Baker S."/>
            <person name="Barry K."/>
            <person name="Bills G."/>
            <person name="Bluhm B."/>
            <person name="Cannon C."/>
            <person name="Castanera R."/>
            <person name="Culley D."/>
            <person name="Daum C."/>
            <person name="Ezra D."/>
            <person name="Gonzalez J."/>
            <person name="Henrissat B."/>
            <person name="Kuo A."/>
            <person name="Liang C."/>
            <person name="Lipzen A."/>
            <person name="Lutzoni F."/>
            <person name="Magnuson J."/>
            <person name="Mondo S."/>
            <person name="Nolan M."/>
            <person name="Ohm R."/>
            <person name="Pangilinan J."/>
            <person name="Park H.-J."/>
            <person name="Ramirez L."/>
            <person name="Alfaro M."/>
            <person name="Sun H."/>
            <person name="Tritt A."/>
            <person name="Yoshinaga Y."/>
            <person name="Zwiers L.-H."/>
            <person name="Turgeon B."/>
            <person name="Goodwin S."/>
            <person name="Spatafora J."/>
            <person name="Crous P."/>
            <person name="Grigoriev I."/>
        </authorList>
    </citation>
    <scope>NUCLEOTIDE SEQUENCE</scope>
    <source>
        <strain evidence="2">CBS 627.86</strain>
    </source>
</reference>
<protein>
    <submittedName>
        <fullName evidence="2">Heterokaryon incompatibility protein-domain-containing protein</fullName>
    </submittedName>
</protein>
<evidence type="ECO:0000313" key="3">
    <source>
        <dbReference type="Proteomes" id="UP000799770"/>
    </source>
</evidence>
<evidence type="ECO:0000313" key="2">
    <source>
        <dbReference type="EMBL" id="KAF2122226.1"/>
    </source>
</evidence>
<proteinExistence type="predicted"/>
<dbReference type="AlphaFoldDB" id="A0A6A5ZSI6"/>
<dbReference type="OrthoDB" id="3486565at2759"/>
<dbReference type="InterPro" id="IPR010730">
    <property type="entry name" value="HET"/>
</dbReference>